<dbReference type="SUPFAM" id="SSF57850">
    <property type="entry name" value="RING/U-box"/>
    <property type="match status" value="1"/>
</dbReference>
<dbReference type="Proteomes" id="UP001321479">
    <property type="component" value="Segment"/>
</dbReference>
<dbReference type="EMBL" id="AP024483">
    <property type="protein sequence ID" value="BCS82520.1"/>
    <property type="molecule type" value="Genomic_DNA"/>
</dbReference>
<dbReference type="Gene3D" id="3.30.40.10">
    <property type="entry name" value="Zinc/RING finger domain, C3HC4 (zinc finger)"/>
    <property type="match status" value="1"/>
</dbReference>
<dbReference type="RefSeq" id="YP_010841128.1">
    <property type="nucleotide sequence ID" value="NC_079139.1"/>
</dbReference>
<name>A0ABM7NQU6_9VIRU</name>
<evidence type="ECO:0000313" key="2">
    <source>
        <dbReference type="Proteomes" id="UP001321479"/>
    </source>
</evidence>
<dbReference type="InterPro" id="IPR001646">
    <property type="entry name" value="5peptide_repeat"/>
</dbReference>
<dbReference type="Gene3D" id="2.160.20.80">
    <property type="entry name" value="E3 ubiquitin-protein ligase SopA"/>
    <property type="match status" value="1"/>
</dbReference>
<evidence type="ECO:0008006" key="3">
    <source>
        <dbReference type="Google" id="ProtNLM"/>
    </source>
</evidence>
<organism evidence="1 2">
    <name type="scientific">Cotonvirus japonicus</name>
    <dbReference type="NCBI Taxonomy" id="2811091"/>
    <lineage>
        <taxon>Viruses</taxon>
        <taxon>Varidnaviria</taxon>
        <taxon>Bamfordvirae</taxon>
        <taxon>Nucleocytoviricota</taxon>
        <taxon>Megaviricetes</taxon>
        <taxon>Imitervirales</taxon>
        <taxon>Mimiviridae</taxon>
        <taxon>Megamimivirinae</taxon>
        <taxon>Cotonvirus</taxon>
        <taxon>Cotonvirus japonicum</taxon>
    </lineage>
</organism>
<dbReference type="InterPro" id="IPR013083">
    <property type="entry name" value="Znf_RING/FYVE/PHD"/>
</dbReference>
<sequence>MEIFNENERVCSITLEPIIQGGMTCYGSVYEYDAIIEWFKNNDTDPLTNLECPSKFVVKVDVLSKYLDEKIKDMRKTTELVFPITKTWTSVKNKYLEYYEIQKNINANILEKDFDSYNKNKRKIFINEKNSAYYNTCTNTNKTTSDIYFDEYGINNFDFINLSGLNVSDSEFKSQCFMFTNLSNTTFINCDMSRCKFIGCDLTGTKFIDCTFVGEEVCFYKSNCKGIIFVDCKMEYIDKWIMTSDANEISKILSQRLIEGNIIAKTLGNLNSVYIP</sequence>
<reference evidence="1 2" key="1">
    <citation type="submission" date="2021-02" db="EMBL/GenBank/DDBJ databases">
        <title>Cotonvirus japonicus, which uses Golgi apparatus of host cells for its virion factory, phylogenetically links tailed tupanvirus and icosahedral mimivirus.</title>
        <authorList>
            <person name="Takahashi H."/>
            <person name="Fukaya S."/>
            <person name="Song C."/>
            <person name="Murata K."/>
            <person name="Takemura M."/>
        </authorList>
    </citation>
    <scope>NUCLEOTIDE SEQUENCE [LARGE SCALE GENOMIC DNA]</scope>
</reference>
<accession>A0ABM7NQU6</accession>
<proteinExistence type="predicted"/>
<dbReference type="GeneID" id="80557725"/>
<keyword evidence="2" id="KW-1185">Reference proteome</keyword>
<protein>
    <recommendedName>
        <fullName evidence="3">Pentapeptide repeat-containing protein</fullName>
    </recommendedName>
</protein>
<dbReference type="SUPFAM" id="SSF141571">
    <property type="entry name" value="Pentapeptide repeat-like"/>
    <property type="match status" value="1"/>
</dbReference>
<dbReference type="Pfam" id="PF00805">
    <property type="entry name" value="Pentapeptide"/>
    <property type="match status" value="1"/>
</dbReference>
<evidence type="ECO:0000313" key="1">
    <source>
        <dbReference type="EMBL" id="BCS82520.1"/>
    </source>
</evidence>